<gene>
    <name evidence="2" type="ORF">EC957_000783</name>
</gene>
<dbReference type="GO" id="GO:0005634">
    <property type="term" value="C:nucleus"/>
    <property type="evidence" value="ECO:0007669"/>
    <property type="project" value="TreeGrafter"/>
</dbReference>
<feature type="compositionally biased region" description="Polar residues" evidence="1">
    <location>
        <begin position="727"/>
        <end position="741"/>
    </location>
</feature>
<sequence length="1178" mass="126618">MSIPTFVSTLPGSTRQFLGNIFHKRNNGLRAQQQQSQAPPSNNPTSTSTSTSSSSTSSTNNNNNDDDINDPINANNNSVRKEKVAESPFPISLTFLEKYPSTLGSNNTSTLSVLLPPVSILADNFDYNYHSNRTSNTSSRGTGTGTPFSESPPLMPILPPRRSSIGTNTSSSSVDSATTPSIASIAGSGSGGVPIPTHAHNGPKSPSPLSPRGDNNTFTQGHVTITFTKFITTPTIPAPDLTILTTPTISTNNNSNSGFDSFIVNRDDSAEDIVLDMEVISPTSRKKKFDHFPFRRGSAAATATSGGGSGSGGGVGAGSILSSLASTFKKQYNNNTISNNNNHDHSLSKLSLGFIQQQQQQAQQQDQQQPQQTIKSPRSQLFFITGRNKESVRPSTSNKRSSKRFSSSSPSLIPYVPSLPATDTKSSATTTTITAPTTKTSAFGIPSITSPTRATAVLKKKRLSKNQPNTTTSVATVTPAPVPAPTRLTVTESGLVPSPLSMMHWPILPEVVVIRDLPEYIPDDSIGLNAKRNEKYAWTRLVALRKHQQVLVGLLVDLLALDQQRREQQSVFKDPAHSVEKATVKAALRKNKPELISASQAAVLTTSSGRDSKDAETAADVDCGCDCQKRRRRLIQKHDSAIRAYQQAILDLWQTDQNLCHWLSRYIRTTRHISRGLDYMLTTMSENNNSNSSTAISASTSSPFKYPVVLGMTREIGSGGRGIGAETSGNDRPSSGVSGVSNPELERMGILQSRLLCHSTTDLSLKDSGTCGSEYQSQPPTFRATFSKKFAMESTTLGLIDTKSSPMRPSEQTVPIIKVNSLELLFKPLPKLPQDNETTSSNRRSSIISITPSFIAANSFPMGVVATTRRRGPMRKNRLVTGSILSQAIRELVTSSAPIAPPPPIPAPKRPKPPTFPINIPSWTRANATVGIVGTTFFPSVPSLDMNDYSRTRPCLIHPGFSASAASSGAGGVKSSDSVRSPISTLPPILELDQGDQRSQLLFLLQPCESESSRSFVTSGADPTVVNTHTKAVKDDIKPRSATVTTTTTTTTTIPVPAPASSTAKTTMPKNTIQTDNATAQAMVMIPNTNDYSEIPDIDDYNDIEASVFIGYHFQSLSKANEFLLKFNKESRQSHAVLQRFKAAKRAFERHVHGLGLGFGSAGVGGDEKSDGEMSGQH</sequence>
<dbReference type="AlphaFoldDB" id="A0A9P6K2P3"/>
<dbReference type="GO" id="GO:0000987">
    <property type="term" value="F:cis-regulatory region sequence-specific DNA binding"/>
    <property type="evidence" value="ECO:0007669"/>
    <property type="project" value="TreeGrafter"/>
</dbReference>
<feature type="compositionally biased region" description="Low complexity" evidence="1">
    <location>
        <begin position="163"/>
        <end position="187"/>
    </location>
</feature>
<dbReference type="PANTHER" id="PTHR14596:SF72">
    <property type="entry name" value="ZINC FINGER PROTEIN MSN2-RELATED"/>
    <property type="match status" value="1"/>
</dbReference>
<organism evidence="2 3">
    <name type="scientific">Mortierella hygrophila</name>
    <dbReference type="NCBI Taxonomy" id="979708"/>
    <lineage>
        <taxon>Eukaryota</taxon>
        <taxon>Fungi</taxon>
        <taxon>Fungi incertae sedis</taxon>
        <taxon>Mucoromycota</taxon>
        <taxon>Mortierellomycotina</taxon>
        <taxon>Mortierellomycetes</taxon>
        <taxon>Mortierellales</taxon>
        <taxon>Mortierellaceae</taxon>
        <taxon>Mortierella</taxon>
    </lineage>
</organism>
<keyword evidence="3" id="KW-1185">Reference proteome</keyword>
<name>A0A9P6K2P3_9FUNG</name>
<feature type="region of interest" description="Disordered" evidence="1">
    <location>
        <begin position="719"/>
        <end position="742"/>
    </location>
</feature>
<evidence type="ECO:0000313" key="3">
    <source>
        <dbReference type="Proteomes" id="UP000723463"/>
    </source>
</evidence>
<evidence type="ECO:0000256" key="1">
    <source>
        <dbReference type="SAM" id="MobiDB-lite"/>
    </source>
</evidence>
<feature type="compositionally biased region" description="Low complexity" evidence="1">
    <location>
        <begin position="1044"/>
        <end position="1064"/>
    </location>
</feature>
<feature type="compositionally biased region" description="Low complexity" evidence="1">
    <location>
        <begin position="356"/>
        <end position="372"/>
    </location>
</feature>
<feature type="region of interest" description="Disordered" evidence="1">
    <location>
        <begin position="132"/>
        <end position="215"/>
    </location>
</feature>
<feature type="region of interest" description="Disordered" evidence="1">
    <location>
        <begin position="1044"/>
        <end position="1068"/>
    </location>
</feature>
<comment type="caution">
    <text evidence="2">The sequence shown here is derived from an EMBL/GenBank/DDBJ whole genome shotgun (WGS) entry which is preliminary data.</text>
</comment>
<proteinExistence type="predicted"/>
<dbReference type="PANTHER" id="PTHR14596">
    <property type="entry name" value="ZINC FINGER PROTEIN"/>
    <property type="match status" value="1"/>
</dbReference>
<dbReference type="GO" id="GO:0042594">
    <property type="term" value="P:response to starvation"/>
    <property type="evidence" value="ECO:0007669"/>
    <property type="project" value="TreeGrafter"/>
</dbReference>
<accession>A0A9P6K2P3</accession>
<feature type="region of interest" description="Disordered" evidence="1">
    <location>
        <begin position="355"/>
        <end position="433"/>
    </location>
</feature>
<protein>
    <submittedName>
        <fullName evidence="2">Uncharacterized protein</fullName>
    </submittedName>
</protein>
<feature type="compositionally biased region" description="Low complexity" evidence="1">
    <location>
        <begin position="33"/>
        <end position="63"/>
    </location>
</feature>
<feature type="region of interest" description="Disordered" evidence="1">
    <location>
        <begin position="29"/>
        <end position="83"/>
    </location>
</feature>
<dbReference type="EMBL" id="JAAAXW010000111">
    <property type="protein sequence ID" value="KAF9543507.1"/>
    <property type="molecule type" value="Genomic_DNA"/>
</dbReference>
<dbReference type="GO" id="GO:0000981">
    <property type="term" value="F:DNA-binding transcription factor activity, RNA polymerase II-specific"/>
    <property type="evidence" value="ECO:0007669"/>
    <property type="project" value="TreeGrafter"/>
</dbReference>
<evidence type="ECO:0000313" key="2">
    <source>
        <dbReference type="EMBL" id="KAF9543507.1"/>
    </source>
</evidence>
<feature type="compositionally biased region" description="Low complexity" evidence="1">
    <location>
        <begin position="132"/>
        <end position="141"/>
    </location>
</feature>
<feature type="compositionally biased region" description="Low complexity" evidence="1">
    <location>
        <begin position="395"/>
        <end position="433"/>
    </location>
</feature>
<dbReference type="Proteomes" id="UP000723463">
    <property type="component" value="Unassembled WGS sequence"/>
</dbReference>
<reference evidence="2" key="1">
    <citation type="journal article" date="2020" name="Fungal Divers.">
        <title>Resolving the Mortierellaceae phylogeny through synthesis of multi-gene phylogenetics and phylogenomics.</title>
        <authorList>
            <person name="Vandepol N."/>
            <person name="Liber J."/>
            <person name="Desiro A."/>
            <person name="Na H."/>
            <person name="Kennedy M."/>
            <person name="Barry K."/>
            <person name="Grigoriev I.V."/>
            <person name="Miller A.N."/>
            <person name="O'Donnell K."/>
            <person name="Stajich J.E."/>
            <person name="Bonito G."/>
        </authorList>
    </citation>
    <scope>NUCLEOTIDE SEQUENCE</scope>
    <source>
        <strain evidence="2">NRRL 2591</strain>
    </source>
</reference>